<comment type="caution">
    <text evidence="10">Lacks conserved residue(s) required for the propagation of feature annotation.</text>
</comment>
<evidence type="ECO:0000256" key="7">
    <source>
        <dbReference type="ARBA" id="ARBA00022958"/>
    </source>
</evidence>
<name>A0A1L8DZV7_9DIPT</name>
<evidence type="ECO:0000313" key="12">
    <source>
        <dbReference type="EMBL" id="JAV11929.1"/>
    </source>
</evidence>
<evidence type="ECO:0000256" key="6">
    <source>
        <dbReference type="ARBA" id="ARBA00022857"/>
    </source>
</evidence>
<dbReference type="InterPro" id="IPR004443">
    <property type="entry name" value="YjeF_N_dom"/>
</dbReference>
<dbReference type="FunFam" id="3.40.50.10260:FF:000013">
    <property type="entry name" value="NAD(P)H-hydrate epimerase"/>
    <property type="match status" value="1"/>
</dbReference>
<evidence type="ECO:0000256" key="8">
    <source>
        <dbReference type="ARBA" id="ARBA00023027"/>
    </source>
</evidence>
<comment type="cofactor">
    <cofactor evidence="10">
        <name>K(+)</name>
        <dbReference type="ChEBI" id="CHEBI:29103"/>
    </cofactor>
    <text evidence="10">Binds 1 potassium ion per subunit.</text>
</comment>
<feature type="binding site" evidence="10">
    <location>
        <position position="165"/>
    </location>
    <ligand>
        <name>K(+)</name>
        <dbReference type="ChEBI" id="CHEBI:29103"/>
    </ligand>
</feature>
<dbReference type="AlphaFoldDB" id="A0A1L8DZV7"/>
<evidence type="ECO:0000259" key="11">
    <source>
        <dbReference type="PROSITE" id="PS51385"/>
    </source>
</evidence>
<dbReference type="InterPro" id="IPR032976">
    <property type="entry name" value="YJEFN_prot_NAXE-like"/>
</dbReference>
<sequence>MAKIKLLTQKEAIDIDNKLFNEYKFSVDQLMELAGLSCAHSIAKCYSINSLQTPRILVCCGPGNNGGDGLVCARHLALMGYKPVIYYPKQTATVLYQNLTHQCEKMNIEFVQEAPTKEEIDEKYSIVIDALFGFSFKPPVRESFAAIMKSLMDTRTPIASIDIPSGWHVEDGPTETSSINPQLLISLTAPKMCATHFKGKHHYLGGRFVPPALQEEYQLNLPEYPGTECCVKL</sequence>
<feature type="binding site" evidence="10">
    <location>
        <begin position="64"/>
        <end position="68"/>
    </location>
    <ligand>
        <name>(6S)-NADPHX</name>
        <dbReference type="ChEBI" id="CHEBI:64076"/>
    </ligand>
</feature>
<proteinExistence type="inferred from homology"/>
<evidence type="ECO:0000256" key="4">
    <source>
        <dbReference type="ARBA" id="ARBA00022723"/>
    </source>
</evidence>
<dbReference type="InterPro" id="IPR036652">
    <property type="entry name" value="YjeF_N_dom_sf"/>
</dbReference>
<reference evidence="12" key="1">
    <citation type="submission" date="2016-12" db="EMBL/GenBank/DDBJ databases">
        <title>An insight into the sialome and mialome of the sand fly, Nyssomyia neivai.</title>
        <authorList>
            <person name="Sebastian V."/>
            <person name="Goulart T.M."/>
            <person name="Oliveira W."/>
            <person name="Calvo E."/>
            <person name="Oliveira L.F."/>
            <person name="Pinto M.C."/>
            <person name="Rosselino A.M."/>
            <person name="Ribeiro J.M."/>
        </authorList>
    </citation>
    <scope>NUCLEOTIDE SEQUENCE</scope>
</reference>
<dbReference type="Pfam" id="PF03853">
    <property type="entry name" value="YjeF_N"/>
    <property type="match status" value="1"/>
</dbReference>
<dbReference type="PANTHER" id="PTHR13232:SF10">
    <property type="entry name" value="NAD(P)H-HYDRATE EPIMERASE"/>
    <property type="match status" value="1"/>
</dbReference>
<evidence type="ECO:0000256" key="5">
    <source>
        <dbReference type="ARBA" id="ARBA00022741"/>
    </source>
</evidence>
<accession>A0A1L8DZV7</accession>
<protein>
    <recommendedName>
        <fullName evidence="3 10">NAD(P)H-hydrate epimerase</fullName>
        <ecNumber evidence="3 10">5.1.99.6</ecNumber>
    </recommendedName>
    <alternativeName>
        <fullName evidence="10">NAD(P)HX epimerase</fullName>
    </alternativeName>
</protein>
<dbReference type="GO" id="GO:0052856">
    <property type="term" value="F:NAD(P)HX epimerase activity"/>
    <property type="evidence" value="ECO:0007669"/>
    <property type="project" value="UniProtKB-UniRule"/>
</dbReference>
<dbReference type="SUPFAM" id="SSF64153">
    <property type="entry name" value="YjeF N-terminal domain-like"/>
    <property type="match status" value="1"/>
</dbReference>
<evidence type="ECO:0000256" key="3">
    <source>
        <dbReference type="ARBA" id="ARBA00012228"/>
    </source>
</evidence>
<keyword evidence="9 10" id="KW-0413">Isomerase</keyword>
<comment type="similarity">
    <text evidence="10">Belongs to the NnrE/AIBP family.</text>
</comment>
<evidence type="ECO:0000256" key="1">
    <source>
        <dbReference type="ARBA" id="ARBA00000013"/>
    </source>
</evidence>
<keyword evidence="8 10" id="KW-0520">NAD</keyword>
<keyword evidence="4 10" id="KW-0479">Metal-binding</keyword>
<feature type="binding site" evidence="10">
    <location>
        <begin position="133"/>
        <end position="139"/>
    </location>
    <ligand>
        <name>(6S)-NADPHX</name>
        <dbReference type="ChEBI" id="CHEBI:64076"/>
    </ligand>
</feature>
<comment type="catalytic activity">
    <reaction evidence="2 10">
        <text>(6R)-NADPHX = (6S)-NADPHX</text>
        <dbReference type="Rhea" id="RHEA:32227"/>
        <dbReference type="ChEBI" id="CHEBI:64076"/>
        <dbReference type="ChEBI" id="CHEBI:64077"/>
        <dbReference type="EC" id="5.1.99.6"/>
    </reaction>
</comment>
<dbReference type="GO" id="GO:0000166">
    <property type="term" value="F:nucleotide binding"/>
    <property type="evidence" value="ECO:0007669"/>
    <property type="project" value="UniProtKB-KW"/>
</dbReference>
<dbReference type="NCBIfam" id="TIGR00197">
    <property type="entry name" value="yjeF_nterm"/>
    <property type="match status" value="1"/>
</dbReference>
<feature type="domain" description="YjeF N-terminal" evidence="11">
    <location>
        <begin position="12"/>
        <end position="221"/>
    </location>
</feature>
<dbReference type="GO" id="GO:0005739">
    <property type="term" value="C:mitochondrion"/>
    <property type="evidence" value="ECO:0007669"/>
    <property type="project" value="TreeGrafter"/>
</dbReference>
<dbReference type="PROSITE" id="PS51385">
    <property type="entry name" value="YJEF_N"/>
    <property type="match status" value="1"/>
</dbReference>
<dbReference type="EC" id="5.1.99.6" evidence="3 10"/>
<comment type="function">
    <text evidence="10">Catalyzes the epimerization of the S- and R-forms of NAD(P)HX, a damaged form of NAD(P)H that is a result of enzymatic or heat-dependent hydration. This is a prerequisite for the S-specific NAD(P)H-hydrate dehydratase to allow the repair of both epimers of NAD(P)HX.</text>
</comment>
<evidence type="ECO:0000256" key="10">
    <source>
        <dbReference type="HAMAP-Rule" id="MF_03159"/>
    </source>
</evidence>
<keyword evidence="7 10" id="KW-0630">Potassium</keyword>
<dbReference type="GO" id="GO:0046872">
    <property type="term" value="F:metal ion binding"/>
    <property type="evidence" value="ECO:0007669"/>
    <property type="project" value="UniProtKB-KW"/>
</dbReference>
<keyword evidence="6" id="KW-0521">NADP</keyword>
<comment type="catalytic activity">
    <reaction evidence="1 10">
        <text>(6R)-NADHX = (6S)-NADHX</text>
        <dbReference type="Rhea" id="RHEA:32215"/>
        <dbReference type="ChEBI" id="CHEBI:64074"/>
        <dbReference type="ChEBI" id="CHEBI:64075"/>
        <dbReference type="EC" id="5.1.99.6"/>
    </reaction>
</comment>
<feature type="binding site" evidence="10">
    <location>
        <position position="65"/>
    </location>
    <ligand>
        <name>K(+)</name>
        <dbReference type="ChEBI" id="CHEBI:29103"/>
    </ligand>
</feature>
<organism evidence="12">
    <name type="scientific">Nyssomyia neivai</name>
    <dbReference type="NCBI Taxonomy" id="330878"/>
    <lineage>
        <taxon>Eukaryota</taxon>
        <taxon>Metazoa</taxon>
        <taxon>Ecdysozoa</taxon>
        <taxon>Arthropoda</taxon>
        <taxon>Hexapoda</taxon>
        <taxon>Insecta</taxon>
        <taxon>Pterygota</taxon>
        <taxon>Neoptera</taxon>
        <taxon>Endopterygota</taxon>
        <taxon>Diptera</taxon>
        <taxon>Nematocera</taxon>
        <taxon>Psychodoidea</taxon>
        <taxon>Psychodidae</taxon>
        <taxon>Nyssomyia</taxon>
    </lineage>
</organism>
<feature type="binding site" evidence="10">
    <location>
        <position position="129"/>
    </location>
    <ligand>
        <name>K(+)</name>
        <dbReference type="ChEBI" id="CHEBI:29103"/>
    </ligand>
</feature>
<dbReference type="HAMAP" id="MF_01966">
    <property type="entry name" value="NADHX_epimerase"/>
    <property type="match status" value="1"/>
</dbReference>
<evidence type="ECO:0000256" key="2">
    <source>
        <dbReference type="ARBA" id="ARBA00000909"/>
    </source>
</evidence>
<feature type="binding site" evidence="10">
    <location>
        <position position="162"/>
    </location>
    <ligand>
        <name>(6S)-NADPHX</name>
        <dbReference type="ChEBI" id="CHEBI:64076"/>
    </ligand>
</feature>
<evidence type="ECO:0000256" key="9">
    <source>
        <dbReference type="ARBA" id="ARBA00023235"/>
    </source>
</evidence>
<dbReference type="EMBL" id="GFDF01002155">
    <property type="protein sequence ID" value="JAV11929.1"/>
    <property type="molecule type" value="Transcribed_RNA"/>
</dbReference>
<dbReference type="PANTHER" id="PTHR13232">
    <property type="entry name" value="NAD(P)H-HYDRATE EPIMERASE"/>
    <property type="match status" value="1"/>
</dbReference>
<keyword evidence="5 10" id="KW-0547">Nucleotide-binding</keyword>
<dbReference type="Gene3D" id="3.40.50.10260">
    <property type="entry name" value="YjeF N-terminal domain"/>
    <property type="match status" value="1"/>
</dbReference>